<sequence>MRRRLSRHSGCVHQRRRRRHRARHLARRRQAPCRAPGGATGRGGSFKTPVCAAVLVSPPISAVLAAAIAWEAWQDIEPLQHQHWLGPLLVAALLRQHGKVVSHLFCLNAG</sequence>
<dbReference type="AlphaFoldDB" id="A0A3P3EPN7"/>
<dbReference type="EMBL" id="RQXT01000087">
    <property type="protein sequence ID" value="RRH88370.1"/>
    <property type="molecule type" value="Genomic_DNA"/>
</dbReference>
<feature type="non-terminal residue" evidence="3">
    <location>
        <position position="110"/>
    </location>
</feature>
<name>A0A3P3EPN7_9HYPH</name>
<proteinExistence type="predicted"/>
<keyword evidence="4" id="KW-1185">Reference proteome</keyword>
<evidence type="ECO:0000313" key="4">
    <source>
        <dbReference type="Proteomes" id="UP000273786"/>
    </source>
</evidence>
<comment type="caution">
    <text evidence="3">The sequence shown here is derived from an EMBL/GenBank/DDBJ whole genome shotgun (WGS) entry which is preliminary data.</text>
</comment>
<evidence type="ECO:0000259" key="2">
    <source>
        <dbReference type="Pfam" id="PF07756"/>
    </source>
</evidence>
<protein>
    <submittedName>
        <fullName evidence="3">DUF1612 domain-containing protein</fullName>
    </submittedName>
</protein>
<evidence type="ECO:0000256" key="1">
    <source>
        <dbReference type="SAM" id="MobiDB-lite"/>
    </source>
</evidence>
<dbReference type="InterPro" id="IPR011670">
    <property type="entry name" value="DUF1612"/>
</dbReference>
<dbReference type="Proteomes" id="UP000273786">
    <property type="component" value="Unassembled WGS sequence"/>
</dbReference>
<reference evidence="3 4" key="1">
    <citation type="submission" date="2018-11" db="EMBL/GenBank/DDBJ databases">
        <title>the genome of Mesorhizobium tamadayense DSM 28320.</title>
        <authorList>
            <person name="Gao J."/>
        </authorList>
    </citation>
    <scope>NUCLEOTIDE SEQUENCE [LARGE SCALE GENOMIC DNA]</scope>
    <source>
        <strain evidence="3 4">DSM 28320</strain>
    </source>
</reference>
<feature type="domain" description="DUF1612" evidence="2">
    <location>
        <begin position="61"/>
        <end position="110"/>
    </location>
</feature>
<organism evidence="3 4">
    <name type="scientific">Mesorhizobium tamadayense</name>
    <dbReference type="NCBI Taxonomy" id="425306"/>
    <lineage>
        <taxon>Bacteria</taxon>
        <taxon>Pseudomonadati</taxon>
        <taxon>Pseudomonadota</taxon>
        <taxon>Alphaproteobacteria</taxon>
        <taxon>Hyphomicrobiales</taxon>
        <taxon>Phyllobacteriaceae</taxon>
        <taxon>Mesorhizobium</taxon>
    </lineage>
</organism>
<gene>
    <name evidence="3" type="ORF">EH240_35170</name>
</gene>
<evidence type="ECO:0000313" key="3">
    <source>
        <dbReference type="EMBL" id="RRH88370.1"/>
    </source>
</evidence>
<feature type="compositionally biased region" description="Basic residues" evidence="1">
    <location>
        <begin position="13"/>
        <end position="31"/>
    </location>
</feature>
<accession>A0A3P3EPN7</accession>
<feature type="region of interest" description="Disordered" evidence="1">
    <location>
        <begin position="1"/>
        <end position="44"/>
    </location>
</feature>
<dbReference type="Pfam" id="PF07756">
    <property type="entry name" value="DUF1612"/>
    <property type="match status" value="1"/>
</dbReference>